<protein>
    <recommendedName>
        <fullName evidence="3">VCBS repeat-containing protein</fullName>
    </recommendedName>
</protein>
<sequence>MQTVSISQTQRVSIHIEFTGTLGGPQQSDPLILDLAGDGIDLTSEKDGGAGDINGDGRPDILRPDAWFEAPEDPRAGQWKEHPLAVGGKDGKADHTPHICVYDVNADGLNDIITSLAHGYGIFWYQQSMEDGKRSWIQHTIDDTWSQPHAITLADLDADGDLDIVTGKRYKAHNGHDPGGMEPAGVYWYELERGAEPKWNRHTISLGEGIGAGMNIPVVDLDGDGDLDIVVTGKYGGPVWFENQTK</sequence>
<accession>A0A0F9GRX6</accession>
<dbReference type="InterPro" id="IPR013517">
    <property type="entry name" value="FG-GAP"/>
</dbReference>
<comment type="caution">
    <text evidence="2">The sequence shown here is derived from an EMBL/GenBank/DDBJ whole genome shotgun (WGS) entry which is preliminary data.</text>
</comment>
<dbReference type="PANTHER" id="PTHR45460">
    <property type="entry name" value="SIMILAR TO CYSTEINE PROTEINASE"/>
    <property type="match status" value="1"/>
</dbReference>
<evidence type="ECO:0008006" key="3">
    <source>
        <dbReference type="Google" id="ProtNLM"/>
    </source>
</evidence>
<organism evidence="2">
    <name type="scientific">marine sediment metagenome</name>
    <dbReference type="NCBI Taxonomy" id="412755"/>
    <lineage>
        <taxon>unclassified sequences</taxon>
        <taxon>metagenomes</taxon>
        <taxon>ecological metagenomes</taxon>
    </lineage>
</organism>
<dbReference type="PANTHER" id="PTHR45460:SF2">
    <property type="entry name" value="ALPHA 1,3 GLUCANASE, GH71 FAMILY (EUROFUNG)"/>
    <property type="match status" value="1"/>
</dbReference>
<keyword evidence="1" id="KW-0732">Signal</keyword>
<proteinExistence type="predicted"/>
<dbReference type="EMBL" id="LAZR01027404">
    <property type="protein sequence ID" value="KKL65837.1"/>
    <property type="molecule type" value="Genomic_DNA"/>
</dbReference>
<dbReference type="Gene3D" id="2.130.10.130">
    <property type="entry name" value="Integrin alpha, N-terminal"/>
    <property type="match status" value="1"/>
</dbReference>
<dbReference type="InterPro" id="IPR028994">
    <property type="entry name" value="Integrin_alpha_N"/>
</dbReference>
<gene>
    <name evidence="2" type="ORF">LCGC14_2150970</name>
</gene>
<evidence type="ECO:0000256" key="1">
    <source>
        <dbReference type="ARBA" id="ARBA00022729"/>
    </source>
</evidence>
<reference evidence="2" key="1">
    <citation type="journal article" date="2015" name="Nature">
        <title>Complex archaea that bridge the gap between prokaryotes and eukaryotes.</title>
        <authorList>
            <person name="Spang A."/>
            <person name="Saw J.H."/>
            <person name="Jorgensen S.L."/>
            <person name="Zaremba-Niedzwiedzka K."/>
            <person name="Martijn J."/>
            <person name="Lind A.E."/>
            <person name="van Eijk R."/>
            <person name="Schleper C."/>
            <person name="Guy L."/>
            <person name="Ettema T.J."/>
        </authorList>
    </citation>
    <scope>NUCLEOTIDE SEQUENCE</scope>
</reference>
<evidence type="ECO:0000313" key="2">
    <source>
        <dbReference type="EMBL" id="KKL65837.1"/>
    </source>
</evidence>
<dbReference type="AlphaFoldDB" id="A0A0F9GRX6"/>
<name>A0A0F9GRX6_9ZZZZ</name>
<dbReference type="Pfam" id="PF13517">
    <property type="entry name" value="FG-GAP_3"/>
    <property type="match status" value="1"/>
</dbReference>
<dbReference type="SUPFAM" id="SSF69318">
    <property type="entry name" value="Integrin alpha N-terminal domain"/>
    <property type="match status" value="1"/>
</dbReference>